<evidence type="ECO:0000313" key="3">
    <source>
        <dbReference type="Proteomes" id="UP000199423"/>
    </source>
</evidence>
<accession>A0A1I7NST6</accession>
<keyword evidence="1" id="KW-0732">Signal</keyword>
<dbReference type="EMBL" id="FPCH01000003">
    <property type="protein sequence ID" value="SFV37739.1"/>
    <property type="molecule type" value="Genomic_DNA"/>
</dbReference>
<organism evidence="2 3">
    <name type="scientific">Hyphomicrobium facile</name>
    <dbReference type="NCBI Taxonomy" id="51670"/>
    <lineage>
        <taxon>Bacteria</taxon>
        <taxon>Pseudomonadati</taxon>
        <taxon>Pseudomonadota</taxon>
        <taxon>Alphaproteobacteria</taxon>
        <taxon>Hyphomicrobiales</taxon>
        <taxon>Hyphomicrobiaceae</taxon>
        <taxon>Hyphomicrobium</taxon>
    </lineage>
</organism>
<sequence length="150" mass="16495">MNPLKTLTMFAIGALVLTAPAFSPSSFAISAWLDDTELQRFKGATIDGRYVNGKHFTEHYGSDGRLNYVEAAMTLRGHWSITQGTLCTIYDFDETGGCYRVSRVDTNCYEFYFVSRTEQAAPGPGDGKPRWTARGAIQGHPSACQDEPAV</sequence>
<dbReference type="AlphaFoldDB" id="A0A1I7NST6"/>
<dbReference type="Proteomes" id="UP000199423">
    <property type="component" value="Unassembled WGS sequence"/>
</dbReference>
<proteinExistence type="predicted"/>
<feature type="signal peptide" evidence="1">
    <location>
        <begin position="1"/>
        <end position="28"/>
    </location>
</feature>
<keyword evidence="3" id="KW-1185">Reference proteome</keyword>
<feature type="chain" id="PRO_5011522388" description="Beta/Gamma crystallin" evidence="1">
    <location>
        <begin position="29"/>
        <end position="150"/>
    </location>
</feature>
<reference evidence="3" key="1">
    <citation type="submission" date="2016-10" db="EMBL/GenBank/DDBJ databases">
        <authorList>
            <person name="Varghese N."/>
            <person name="Submissions S."/>
        </authorList>
    </citation>
    <scope>NUCLEOTIDE SEQUENCE [LARGE SCALE GENOMIC DNA]</scope>
    <source>
        <strain evidence="3">DSM 1565</strain>
    </source>
</reference>
<evidence type="ECO:0008006" key="4">
    <source>
        <dbReference type="Google" id="ProtNLM"/>
    </source>
</evidence>
<gene>
    <name evidence="2" type="ORF">SAMN04488557_3315</name>
</gene>
<name>A0A1I7NST6_9HYPH</name>
<evidence type="ECO:0000256" key="1">
    <source>
        <dbReference type="SAM" id="SignalP"/>
    </source>
</evidence>
<protein>
    <recommendedName>
        <fullName evidence="4">Beta/Gamma crystallin</fullName>
    </recommendedName>
</protein>
<evidence type="ECO:0000313" key="2">
    <source>
        <dbReference type="EMBL" id="SFV37739.1"/>
    </source>
</evidence>